<dbReference type="InterPro" id="IPR000418">
    <property type="entry name" value="Ets_dom"/>
</dbReference>
<keyword evidence="5" id="KW-0472">Membrane</keyword>
<feature type="compositionally biased region" description="Low complexity" evidence="4">
    <location>
        <begin position="331"/>
        <end position="362"/>
    </location>
</feature>
<comment type="similarity">
    <text evidence="1 3">Belongs to the ETS family.</text>
</comment>
<dbReference type="EMBL" id="JASPKZ010000037">
    <property type="protein sequence ID" value="KAJ9601067.1"/>
    <property type="molecule type" value="Genomic_DNA"/>
</dbReference>
<evidence type="ECO:0000259" key="7">
    <source>
        <dbReference type="PROSITE" id="PS51433"/>
    </source>
</evidence>
<reference evidence="8" key="2">
    <citation type="submission" date="2023-05" db="EMBL/GenBank/DDBJ databases">
        <authorList>
            <person name="Fouks B."/>
        </authorList>
    </citation>
    <scope>NUCLEOTIDE SEQUENCE</scope>
    <source>
        <strain evidence="8">Stay&amp;Tobe</strain>
        <tissue evidence="8">Testes</tissue>
    </source>
</reference>
<evidence type="ECO:0000313" key="8">
    <source>
        <dbReference type="EMBL" id="KAJ9601067.1"/>
    </source>
</evidence>
<feature type="non-terminal residue" evidence="8">
    <location>
        <position position="1"/>
    </location>
</feature>
<comment type="subcellular location">
    <subcellularLocation>
        <location evidence="3">Nucleus</location>
    </subcellularLocation>
</comment>
<dbReference type="FunFam" id="1.10.10.10:FF:000516">
    <property type="entry name" value="ets DNA-binding protein pokkuri"/>
    <property type="match status" value="1"/>
</dbReference>
<evidence type="ECO:0000256" key="2">
    <source>
        <dbReference type="ARBA" id="ARBA00023125"/>
    </source>
</evidence>
<name>A0AAD8AMQ3_DIPPU</name>
<dbReference type="SUPFAM" id="SSF46785">
    <property type="entry name" value="Winged helix' DNA-binding domain"/>
    <property type="match status" value="1"/>
</dbReference>
<feature type="non-terminal residue" evidence="8">
    <location>
        <position position="640"/>
    </location>
</feature>
<keyword evidence="2 3" id="KW-0238">DNA-binding</keyword>
<dbReference type="Proteomes" id="UP001233999">
    <property type="component" value="Unassembled WGS sequence"/>
</dbReference>
<comment type="caution">
    <text evidence="8">The sequence shown here is derived from an EMBL/GenBank/DDBJ whole genome shotgun (WGS) entry which is preliminary data.</text>
</comment>
<organism evidence="8 9">
    <name type="scientific">Diploptera punctata</name>
    <name type="common">Pacific beetle cockroach</name>
    <dbReference type="NCBI Taxonomy" id="6984"/>
    <lineage>
        <taxon>Eukaryota</taxon>
        <taxon>Metazoa</taxon>
        <taxon>Ecdysozoa</taxon>
        <taxon>Arthropoda</taxon>
        <taxon>Hexapoda</taxon>
        <taxon>Insecta</taxon>
        <taxon>Pterygota</taxon>
        <taxon>Neoptera</taxon>
        <taxon>Polyneoptera</taxon>
        <taxon>Dictyoptera</taxon>
        <taxon>Blattodea</taxon>
        <taxon>Blaberoidea</taxon>
        <taxon>Blaberidae</taxon>
        <taxon>Diplopterinae</taxon>
        <taxon>Diploptera</taxon>
    </lineage>
</organism>
<evidence type="ECO:0000256" key="3">
    <source>
        <dbReference type="RuleBase" id="RU004019"/>
    </source>
</evidence>
<dbReference type="SMART" id="SM00251">
    <property type="entry name" value="SAM_PNT"/>
    <property type="match status" value="1"/>
</dbReference>
<gene>
    <name evidence="8" type="ORF">L9F63_000802</name>
</gene>
<evidence type="ECO:0000256" key="4">
    <source>
        <dbReference type="SAM" id="MobiDB-lite"/>
    </source>
</evidence>
<feature type="region of interest" description="Disordered" evidence="4">
    <location>
        <begin position="287"/>
        <end position="399"/>
    </location>
</feature>
<dbReference type="InterPro" id="IPR013761">
    <property type="entry name" value="SAM/pointed_sf"/>
</dbReference>
<feature type="compositionally biased region" description="Low complexity" evidence="4">
    <location>
        <begin position="310"/>
        <end position="323"/>
    </location>
</feature>
<feature type="transmembrane region" description="Helical" evidence="5">
    <location>
        <begin position="53"/>
        <end position="71"/>
    </location>
</feature>
<protein>
    <recommendedName>
        <fullName evidence="10">Ets DNA-binding protein pokkuri</fullName>
    </recommendedName>
</protein>
<keyword evidence="5" id="KW-0812">Transmembrane</keyword>
<dbReference type="InterPro" id="IPR003118">
    <property type="entry name" value="Pointed_dom"/>
</dbReference>
<dbReference type="PROSITE" id="PS51433">
    <property type="entry name" value="PNT"/>
    <property type="match status" value="1"/>
</dbReference>
<evidence type="ECO:0008006" key="10">
    <source>
        <dbReference type="Google" id="ProtNLM"/>
    </source>
</evidence>
<dbReference type="InterPro" id="IPR046328">
    <property type="entry name" value="ETS_fam"/>
</dbReference>
<dbReference type="GO" id="GO:0000981">
    <property type="term" value="F:DNA-binding transcription factor activity, RNA polymerase II-specific"/>
    <property type="evidence" value="ECO:0007669"/>
    <property type="project" value="TreeGrafter"/>
</dbReference>
<dbReference type="PANTHER" id="PTHR11849">
    <property type="entry name" value="ETS"/>
    <property type="match status" value="1"/>
</dbReference>
<feature type="region of interest" description="Disordered" evidence="4">
    <location>
        <begin position="229"/>
        <end position="258"/>
    </location>
</feature>
<feature type="domain" description="ETS" evidence="6">
    <location>
        <begin position="423"/>
        <end position="506"/>
    </location>
</feature>
<dbReference type="GO" id="GO:0043565">
    <property type="term" value="F:sequence-specific DNA binding"/>
    <property type="evidence" value="ECO:0007669"/>
    <property type="project" value="InterPro"/>
</dbReference>
<feature type="domain" description="PNT" evidence="7">
    <location>
        <begin position="135"/>
        <end position="219"/>
    </location>
</feature>
<dbReference type="InterPro" id="IPR036390">
    <property type="entry name" value="WH_DNA-bd_sf"/>
</dbReference>
<dbReference type="PROSITE" id="PS00345">
    <property type="entry name" value="ETS_DOMAIN_1"/>
    <property type="match status" value="1"/>
</dbReference>
<keyword evidence="9" id="KW-1185">Reference proteome</keyword>
<feature type="compositionally biased region" description="Polar residues" evidence="4">
    <location>
        <begin position="287"/>
        <end position="301"/>
    </location>
</feature>
<accession>A0AAD8AMQ3</accession>
<dbReference type="GO" id="GO:0005634">
    <property type="term" value="C:nucleus"/>
    <property type="evidence" value="ECO:0007669"/>
    <property type="project" value="UniProtKB-SubCell"/>
</dbReference>
<feature type="compositionally biased region" description="Polar residues" evidence="4">
    <location>
        <begin position="247"/>
        <end position="258"/>
    </location>
</feature>
<sequence>CCRLPVPNLQSLRSWTSSMLSPLACIAVFFCFGHRSSSILKTCPNHFNSFSSILSITLSSASIMFLISLFVTCSNFDFLALLLSSADRVMKLLPLSLPPVAAMERLPLSLPFSPTDLLWRYPLGFPTAPRQPPPMSPLLDFKTHLPSSLASDPRVWSRDDVATFLRWCEREFDLPHFDMEMFQMNGKAICLLTKCDLAERSPGAGDVLHNVLQLLVRDAQTLQHCLPSSPVTPTSRHHYPLSPHHMTGNTSQPTTPTWNNLLTSTAVISDFQTPSLSHLVHQGNSVTLSPAPSVDSQSGSPQHADHNAASSYHGGSNGSNQSSDSDEDSYQENSSSSLPLANTTAATQQNVTSNGNSSSNSPPSTPGINGTAQQSLPQQPPHSPAKEQATPNVNFNANPGGFRTVIAREFFPTETPEPNTNGRLLWDFLQQLLNDPTQRYTNYIAWKNRDTGVFKIVDPAGLAKLWGIQKNHLSMNYDKMSRALRYYYRVNILRKVQGERHCYQFLRNPSELKSIKNMSLLRQQMSPTRPTPAMQQQQAQQQQHQAAPAVPVSIKVEPELEEGDAPVDEDLLPTDLSMEHPTDLSPSRHITEQHRAMQCTPEVNLSVSRDCNSQYNVMKVKTDSETTEEKYVHKQYLNCV</sequence>
<proteinExistence type="inferred from homology"/>
<dbReference type="PANTHER" id="PTHR11849:SF201">
    <property type="entry name" value="ETS DNA-BINDING PROTEIN POKKURI"/>
    <property type="match status" value="1"/>
</dbReference>
<dbReference type="Gene3D" id="1.10.150.50">
    <property type="entry name" value="Transcription Factor, Ets-1"/>
    <property type="match status" value="1"/>
</dbReference>
<dbReference type="FunFam" id="1.10.150.50:FF:000061">
    <property type="entry name" value="Ets DNA-binding protein pokkuri"/>
    <property type="match status" value="1"/>
</dbReference>
<dbReference type="PROSITE" id="PS00346">
    <property type="entry name" value="ETS_DOMAIN_2"/>
    <property type="match status" value="1"/>
</dbReference>
<evidence type="ECO:0000313" key="9">
    <source>
        <dbReference type="Proteomes" id="UP001233999"/>
    </source>
</evidence>
<evidence type="ECO:0000259" key="6">
    <source>
        <dbReference type="PROSITE" id="PS50061"/>
    </source>
</evidence>
<dbReference type="Pfam" id="PF00178">
    <property type="entry name" value="Ets"/>
    <property type="match status" value="1"/>
</dbReference>
<reference evidence="8" key="1">
    <citation type="journal article" date="2023" name="IScience">
        <title>Live-bearing cockroach genome reveals convergent evolutionary mechanisms linked to viviparity in insects and beyond.</title>
        <authorList>
            <person name="Fouks B."/>
            <person name="Harrison M.C."/>
            <person name="Mikhailova A.A."/>
            <person name="Marchal E."/>
            <person name="English S."/>
            <person name="Carruthers M."/>
            <person name="Jennings E.C."/>
            <person name="Chiamaka E.L."/>
            <person name="Frigard R.A."/>
            <person name="Pippel M."/>
            <person name="Attardo G.M."/>
            <person name="Benoit J.B."/>
            <person name="Bornberg-Bauer E."/>
            <person name="Tobe S.S."/>
        </authorList>
    </citation>
    <scope>NUCLEOTIDE SEQUENCE</scope>
    <source>
        <strain evidence="8">Stay&amp;Tobe</strain>
    </source>
</reference>
<feature type="region of interest" description="Disordered" evidence="4">
    <location>
        <begin position="525"/>
        <end position="549"/>
    </location>
</feature>
<keyword evidence="5" id="KW-1133">Transmembrane helix</keyword>
<dbReference type="InterPro" id="IPR036388">
    <property type="entry name" value="WH-like_DNA-bd_sf"/>
</dbReference>
<dbReference type="GO" id="GO:0030154">
    <property type="term" value="P:cell differentiation"/>
    <property type="evidence" value="ECO:0007669"/>
    <property type="project" value="TreeGrafter"/>
</dbReference>
<dbReference type="Gene3D" id="1.10.10.10">
    <property type="entry name" value="Winged helix-like DNA-binding domain superfamily/Winged helix DNA-binding domain"/>
    <property type="match status" value="1"/>
</dbReference>
<dbReference type="AlphaFoldDB" id="A0AAD8AMQ3"/>
<feature type="compositionally biased region" description="Low complexity" evidence="4">
    <location>
        <begin position="533"/>
        <end position="549"/>
    </location>
</feature>
<dbReference type="PRINTS" id="PR00454">
    <property type="entry name" value="ETSDOMAIN"/>
</dbReference>
<keyword evidence="3" id="KW-0539">Nucleus</keyword>
<evidence type="ECO:0000256" key="1">
    <source>
        <dbReference type="ARBA" id="ARBA00005562"/>
    </source>
</evidence>
<evidence type="ECO:0000256" key="5">
    <source>
        <dbReference type="SAM" id="Phobius"/>
    </source>
</evidence>
<dbReference type="Pfam" id="PF02198">
    <property type="entry name" value="SAM_PNT"/>
    <property type="match status" value="1"/>
</dbReference>
<dbReference type="PROSITE" id="PS50061">
    <property type="entry name" value="ETS_DOMAIN_3"/>
    <property type="match status" value="1"/>
</dbReference>
<dbReference type="SUPFAM" id="SSF47769">
    <property type="entry name" value="SAM/Pointed domain"/>
    <property type="match status" value="1"/>
</dbReference>
<feature type="transmembrane region" description="Helical" evidence="5">
    <location>
        <begin position="12"/>
        <end position="32"/>
    </location>
</feature>
<dbReference type="SMART" id="SM00413">
    <property type="entry name" value="ETS"/>
    <property type="match status" value="1"/>
</dbReference>